<accession>A0A812MR17</accession>
<evidence type="ECO:0000313" key="3">
    <source>
        <dbReference type="Proteomes" id="UP000649617"/>
    </source>
</evidence>
<feature type="compositionally biased region" description="Basic and acidic residues" evidence="1">
    <location>
        <begin position="58"/>
        <end position="68"/>
    </location>
</feature>
<dbReference type="OrthoDB" id="434140at2759"/>
<evidence type="ECO:0000256" key="1">
    <source>
        <dbReference type="SAM" id="MobiDB-lite"/>
    </source>
</evidence>
<feature type="region of interest" description="Disordered" evidence="1">
    <location>
        <begin position="118"/>
        <end position="147"/>
    </location>
</feature>
<name>A0A812MR17_SYMPI</name>
<protein>
    <submittedName>
        <fullName evidence="2">Uncharacterized protein</fullName>
    </submittedName>
</protein>
<organism evidence="2 3">
    <name type="scientific">Symbiodinium pilosum</name>
    <name type="common">Dinoflagellate</name>
    <dbReference type="NCBI Taxonomy" id="2952"/>
    <lineage>
        <taxon>Eukaryota</taxon>
        <taxon>Sar</taxon>
        <taxon>Alveolata</taxon>
        <taxon>Dinophyceae</taxon>
        <taxon>Suessiales</taxon>
        <taxon>Symbiodiniaceae</taxon>
        <taxon>Symbiodinium</taxon>
    </lineage>
</organism>
<feature type="region of interest" description="Disordered" evidence="1">
    <location>
        <begin position="17"/>
        <end position="85"/>
    </location>
</feature>
<proteinExistence type="predicted"/>
<dbReference type="Proteomes" id="UP000649617">
    <property type="component" value="Unassembled WGS sequence"/>
</dbReference>
<dbReference type="AlphaFoldDB" id="A0A812MR17"/>
<comment type="caution">
    <text evidence="2">The sequence shown here is derived from an EMBL/GenBank/DDBJ whole genome shotgun (WGS) entry which is preliminary data.</text>
</comment>
<dbReference type="EMBL" id="CAJNIZ010009036">
    <property type="protein sequence ID" value="CAE7275338.1"/>
    <property type="molecule type" value="Genomic_DNA"/>
</dbReference>
<feature type="compositionally biased region" description="Polar residues" evidence="1">
    <location>
        <begin position="22"/>
        <end position="34"/>
    </location>
</feature>
<keyword evidence="3" id="KW-1185">Reference proteome</keyword>
<evidence type="ECO:0000313" key="2">
    <source>
        <dbReference type="EMBL" id="CAE7275338.1"/>
    </source>
</evidence>
<sequence length="147" mass="15794">MAYAWLHGSMPLLAKQQKCGARSNQSVRSQQSFRSGPVGEGDRSPEDSGTLRAPPRVEPVKVEARIPEDDGPTPSKLQRRVSAGCLAEADRPKTMLKRRVSFDEVLYMQHMVPVVPNQLPAAAASPSPKSSPANSHHSHSGSEGSDG</sequence>
<feature type="compositionally biased region" description="Low complexity" evidence="1">
    <location>
        <begin position="120"/>
        <end position="135"/>
    </location>
</feature>
<reference evidence="2" key="1">
    <citation type="submission" date="2021-02" db="EMBL/GenBank/DDBJ databases">
        <authorList>
            <person name="Dougan E. K."/>
            <person name="Rhodes N."/>
            <person name="Thang M."/>
            <person name="Chan C."/>
        </authorList>
    </citation>
    <scope>NUCLEOTIDE SEQUENCE</scope>
</reference>
<gene>
    <name evidence="2" type="ORF">SPIL2461_LOCUS6126</name>
</gene>